<name>A0ABR9ZK97_9CORY</name>
<feature type="transmembrane region" description="Helical" evidence="1">
    <location>
        <begin position="80"/>
        <end position="103"/>
    </location>
</feature>
<comment type="caution">
    <text evidence="2">The sequence shown here is derived from an EMBL/GenBank/DDBJ whole genome shotgun (WGS) entry which is preliminary data.</text>
</comment>
<dbReference type="EMBL" id="JADKMY010000001">
    <property type="protein sequence ID" value="MBF4553388.1"/>
    <property type="molecule type" value="Genomic_DNA"/>
</dbReference>
<accession>A0ABR9ZK97</accession>
<gene>
    <name evidence="2" type="ORF">IRY30_04745</name>
</gene>
<reference evidence="2 3" key="1">
    <citation type="submission" date="2020-10" db="EMBL/GenBank/DDBJ databases">
        <title>Novel species in genus Corynebacterium.</title>
        <authorList>
            <person name="Zhang G."/>
        </authorList>
    </citation>
    <scope>NUCLEOTIDE SEQUENCE [LARGE SCALE GENOMIC DNA]</scope>
    <source>
        <strain evidence="2 3">DSM 45110</strain>
    </source>
</reference>
<sequence length="242" mass="26529">MIRSKNFTLFSVFHGGRAAEFFLALFAIAALFAGLSWWGSDWFFPDLMHYLAFFLIMALQAYNSVPIIKHHVSPTRWWSSGTIAAVLMSVVFSVIPILIIHYAPLDLLRNDPFESYIIPSWRLAPEVIIVEPHTMPANMGSFASMALTFLGILCVNLAVSLSGMALGAVMRSHGVRGIFGFIAVGIIVVSLTSWAGNLMWDYGVPAPWPGVFFYSVPMIVLGLIAAHVAATKQTFGSETRAA</sequence>
<evidence type="ECO:0000313" key="2">
    <source>
        <dbReference type="EMBL" id="MBF4553388.1"/>
    </source>
</evidence>
<keyword evidence="1" id="KW-0472">Membrane</keyword>
<keyword evidence="3" id="KW-1185">Reference proteome</keyword>
<feature type="transmembrane region" description="Helical" evidence="1">
    <location>
        <begin position="178"/>
        <end position="200"/>
    </location>
</feature>
<keyword evidence="1" id="KW-0812">Transmembrane</keyword>
<feature type="transmembrane region" description="Helical" evidence="1">
    <location>
        <begin position="50"/>
        <end position="68"/>
    </location>
</feature>
<keyword evidence="1" id="KW-1133">Transmembrane helix</keyword>
<proteinExistence type="predicted"/>
<organism evidence="2 3">
    <name type="scientific">Corynebacterium suicordis DSM 45110</name>
    <dbReference type="NCBI Taxonomy" id="1121369"/>
    <lineage>
        <taxon>Bacteria</taxon>
        <taxon>Bacillati</taxon>
        <taxon>Actinomycetota</taxon>
        <taxon>Actinomycetes</taxon>
        <taxon>Mycobacteriales</taxon>
        <taxon>Corynebacteriaceae</taxon>
        <taxon>Corynebacterium</taxon>
    </lineage>
</organism>
<dbReference type="RefSeq" id="WP_194556202.1">
    <property type="nucleotide sequence ID" value="NZ_JADKMY010000001.1"/>
</dbReference>
<protein>
    <submittedName>
        <fullName evidence="2">Uncharacterized protein</fullName>
    </submittedName>
</protein>
<feature type="transmembrane region" description="Helical" evidence="1">
    <location>
        <begin position="212"/>
        <end position="230"/>
    </location>
</feature>
<evidence type="ECO:0000256" key="1">
    <source>
        <dbReference type="SAM" id="Phobius"/>
    </source>
</evidence>
<feature type="transmembrane region" description="Helical" evidence="1">
    <location>
        <begin position="142"/>
        <end position="166"/>
    </location>
</feature>
<feature type="transmembrane region" description="Helical" evidence="1">
    <location>
        <begin position="21"/>
        <end position="38"/>
    </location>
</feature>
<evidence type="ECO:0000313" key="3">
    <source>
        <dbReference type="Proteomes" id="UP000635902"/>
    </source>
</evidence>
<dbReference type="Proteomes" id="UP000635902">
    <property type="component" value="Unassembled WGS sequence"/>
</dbReference>